<feature type="transmembrane region" description="Helical" evidence="6">
    <location>
        <begin position="238"/>
        <end position="262"/>
    </location>
</feature>
<feature type="transmembrane region" description="Helical" evidence="6">
    <location>
        <begin position="397"/>
        <end position="419"/>
    </location>
</feature>
<feature type="transmembrane region" description="Helical" evidence="6">
    <location>
        <begin position="54"/>
        <end position="74"/>
    </location>
</feature>
<feature type="transmembrane region" description="Helical" evidence="6">
    <location>
        <begin position="465"/>
        <end position="485"/>
    </location>
</feature>
<evidence type="ECO:0000313" key="8">
    <source>
        <dbReference type="Proteomes" id="UP000199652"/>
    </source>
</evidence>
<dbReference type="RefSeq" id="WP_090245910.1">
    <property type="nucleotide sequence ID" value="NZ_FNOU01000016.1"/>
</dbReference>
<name>A0A1H3H522_EUBBA</name>
<dbReference type="CDD" id="cd13124">
    <property type="entry name" value="MATE_SpoVB_like"/>
    <property type="match status" value="1"/>
</dbReference>
<dbReference type="InterPro" id="IPR024923">
    <property type="entry name" value="PG_synth_SpoVB"/>
</dbReference>
<evidence type="ECO:0000313" key="7">
    <source>
        <dbReference type="EMBL" id="SDY09749.1"/>
    </source>
</evidence>
<evidence type="ECO:0000256" key="2">
    <source>
        <dbReference type="ARBA" id="ARBA00022475"/>
    </source>
</evidence>
<feature type="transmembrane region" description="Helical" evidence="6">
    <location>
        <begin position="128"/>
        <end position="149"/>
    </location>
</feature>
<keyword evidence="2" id="KW-1003">Cell membrane</keyword>
<dbReference type="InterPro" id="IPR002797">
    <property type="entry name" value="Polysacc_synth"/>
</dbReference>
<keyword evidence="4 6" id="KW-1133">Transmembrane helix</keyword>
<feature type="transmembrane region" description="Helical" evidence="6">
    <location>
        <begin position="491"/>
        <end position="514"/>
    </location>
</feature>
<feature type="transmembrane region" description="Helical" evidence="6">
    <location>
        <begin position="294"/>
        <end position="319"/>
    </location>
</feature>
<keyword evidence="5 6" id="KW-0472">Membrane</keyword>
<accession>A0A1H3H522</accession>
<feature type="transmembrane region" description="Helical" evidence="6">
    <location>
        <begin position="331"/>
        <end position="355"/>
    </location>
</feature>
<dbReference type="Proteomes" id="UP000199652">
    <property type="component" value="Unassembled WGS sequence"/>
</dbReference>
<reference evidence="8" key="1">
    <citation type="submission" date="2016-10" db="EMBL/GenBank/DDBJ databases">
        <authorList>
            <person name="Varghese N."/>
            <person name="Submissions S."/>
        </authorList>
    </citation>
    <scope>NUCLEOTIDE SEQUENCE [LARGE SCALE GENOMIC DNA]</scope>
    <source>
        <strain evidence="8">VPI 5359</strain>
    </source>
</reference>
<dbReference type="EMBL" id="FNOU01000016">
    <property type="protein sequence ID" value="SDY09749.1"/>
    <property type="molecule type" value="Genomic_DNA"/>
</dbReference>
<feature type="transmembrane region" description="Helical" evidence="6">
    <location>
        <begin position="367"/>
        <end position="385"/>
    </location>
</feature>
<dbReference type="AlphaFoldDB" id="A0A1H3H522"/>
<feature type="transmembrane region" description="Helical" evidence="6">
    <location>
        <begin position="194"/>
        <end position="217"/>
    </location>
</feature>
<organism evidence="7 8">
    <name type="scientific">Eubacterium barkeri</name>
    <name type="common">Clostridium barkeri</name>
    <dbReference type="NCBI Taxonomy" id="1528"/>
    <lineage>
        <taxon>Bacteria</taxon>
        <taxon>Bacillati</taxon>
        <taxon>Bacillota</taxon>
        <taxon>Clostridia</taxon>
        <taxon>Eubacteriales</taxon>
        <taxon>Eubacteriaceae</taxon>
        <taxon>Eubacterium</taxon>
    </lineage>
</organism>
<dbReference type="InterPro" id="IPR050833">
    <property type="entry name" value="Poly_Biosynth_Transport"/>
</dbReference>
<gene>
    <name evidence="7" type="ORF">SAMN04488579_11628</name>
</gene>
<dbReference type="PANTHER" id="PTHR30250:SF21">
    <property type="entry name" value="LIPID II FLIPPASE MURJ"/>
    <property type="match status" value="1"/>
</dbReference>
<sequence length="542" mass="58408">MSNSKSKASGYLKGATILAAAGILSRMLGLFYKVPLYHLVGSYGNGIYGNVTSIYNTLLMVSTVGLPVAISIMISESVAIGDFRGARSIFRVSTLALCLLGAVSTLFLFIGADFLIGVSHWPQESYPSIMAIALAPFIISVCSAFRGYFQGYQIMTPTAISQIIEQIIRVGLGVFLAWFCIHNGYGVGMAVGGAVMGATVGGFFAAIFLGYTFWTFTSANKDRFSHQLVKSRMDTGEILKRLLVISIPVTLTSSIVSLFATVDSMIYIPRLLLAGIDSYTATTMFGDYTNVDTLINVPLVISGNLAVAMIPAISESFALGDKKTMNAKIDIAIRLVVMVALPCCIGLSVLSYGIFDLLFPGSEYGGGMMQVFAYATIFMMLSNIFQSILQSINRMRVPLINLALAAIIRIGSCWIFLAIPAINIYGIGLSSLITFVLLTVANYLFVKRFTGVRIHWEQTVIKPLVSSAVMGLVTWGTYTAIRALLGNVAGLLVSMVASIAVYAFVMLLTGGIGAEELSALPGQKFIRPVYKKVEGLKRRLRS</sequence>
<evidence type="ECO:0000256" key="6">
    <source>
        <dbReference type="SAM" id="Phobius"/>
    </source>
</evidence>
<dbReference type="PANTHER" id="PTHR30250">
    <property type="entry name" value="PST FAMILY PREDICTED COLANIC ACID TRANSPORTER"/>
    <property type="match status" value="1"/>
</dbReference>
<feature type="transmembrane region" description="Helical" evidence="6">
    <location>
        <begin position="425"/>
        <end position="445"/>
    </location>
</feature>
<evidence type="ECO:0000256" key="5">
    <source>
        <dbReference type="ARBA" id="ARBA00023136"/>
    </source>
</evidence>
<protein>
    <submittedName>
        <fullName evidence="7">Stage V sporulation protein B</fullName>
    </submittedName>
</protein>
<evidence type="ECO:0000256" key="3">
    <source>
        <dbReference type="ARBA" id="ARBA00022692"/>
    </source>
</evidence>
<feature type="transmembrane region" description="Helical" evidence="6">
    <location>
        <begin position="170"/>
        <end position="188"/>
    </location>
</feature>
<dbReference type="PIRSF" id="PIRSF038958">
    <property type="entry name" value="PG_synth_SpoVB"/>
    <property type="match status" value="1"/>
</dbReference>
<dbReference type="OrthoDB" id="9775950at2"/>
<feature type="transmembrane region" description="Helical" evidence="6">
    <location>
        <begin position="12"/>
        <end position="34"/>
    </location>
</feature>
<comment type="subcellular location">
    <subcellularLocation>
        <location evidence="1">Cell membrane</location>
        <topology evidence="1">Multi-pass membrane protein</topology>
    </subcellularLocation>
</comment>
<proteinExistence type="predicted"/>
<keyword evidence="8" id="KW-1185">Reference proteome</keyword>
<dbReference type="GO" id="GO:0005886">
    <property type="term" value="C:plasma membrane"/>
    <property type="evidence" value="ECO:0007669"/>
    <property type="project" value="UniProtKB-SubCell"/>
</dbReference>
<evidence type="ECO:0000256" key="1">
    <source>
        <dbReference type="ARBA" id="ARBA00004651"/>
    </source>
</evidence>
<evidence type="ECO:0000256" key="4">
    <source>
        <dbReference type="ARBA" id="ARBA00022989"/>
    </source>
</evidence>
<dbReference type="STRING" id="1528.SAMN04488579_11628"/>
<keyword evidence="3 6" id="KW-0812">Transmembrane</keyword>
<feature type="transmembrane region" description="Helical" evidence="6">
    <location>
        <begin position="95"/>
        <end position="116"/>
    </location>
</feature>
<dbReference type="Pfam" id="PF01943">
    <property type="entry name" value="Polysacc_synt"/>
    <property type="match status" value="1"/>
</dbReference>